<dbReference type="PANTHER" id="PTHR20516:SF1">
    <property type="entry name" value="TRANSMEMBRANE PROTEIN 235"/>
    <property type="match status" value="1"/>
</dbReference>
<evidence type="ECO:0000256" key="4">
    <source>
        <dbReference type="ARBA" id="ARBA00023136"/>
    </source>
</evidence>
<dbReference type="InterPro" id="IPR039951">
    <property type="entry name" value="TMEM114/TMEM235"/>
</dbReference>
<comment type="subcellular location">
    <subcellularLocation>
        <location evidence="1">Membrane</location>
        <topology evidence="1">Multi-pass membrane protein</topology>
    </subcellularLocation>
</comment>
<dbReference type="Pfam" id="PF13903">
    <property type="entry name" value="Claudin_2"/>
    <property type="match status" value="1"/>
</dbReference>
<reference evidence="6" key="2">
    <citation type="submission" date="2025-08" db="UniProtKB">
        <authorList>
            <consortium name="Ensembl"/>
        </authorList>
    </citation>
    <scope>IDENTIFICATION</scope>
</reference>
<dbReference type="Proteomes" id="UP000694680">
    <property type="component" value="Chromosome 19"/>
</dbReference>
<keyword evidence="2 5" id="KW-0812">Transmembrane</keyword>
<keyword evidence="7" id="KW-1185">Reference proteome</keyword>
<feature type="transmembrane region" description="Helical" evidence="5">
    <location>
        <begin position="147"/>
        <end position="169"/>
    </location>
</feature>
<keyword evidence="4 5" id="KW-0472">Membrane</keyword>
<dbReference type="Ensembl" id="ENSGWIT00000026367.1">
    <property type="protein sequence ID" value="ENSGWIP00000024089.1"/>
    <property type="gene ID" value="ENSGWIG00000012813.1"/>
</dbReference>
<evidence type="ECO:0000256" key="3">
    <source>
        <dbReference type="ARBA" id="ARBA00022989"/>
    </source>
</evidence>
<dbReference type="PANTHER" id="PTHR20516">
    <property type="entry name" value="TRANSMEMBRANE PROTEIN 114/235 FAMILY MEMBER"/>
    <property type="match status" value="1"/>
</dbReference>
<proteinExistence type="predicted"/>
<reference evidence="6" key="1">
    <citation type="submission" date="2020-06" db="EMBL/GenBank/DDBJ databases">
        <authorList>
            <consortium name="Wellcome Sanger Institute Data Sharing"/>
        </authorList>
    </citation>
    <scope>NUCLEOTIDE SEQUENCE [LARGE SCALE GENOMIC DNA]</scope>
</reference>
<evidence type="ECO:0000256" key="5">
    <source>
        <dbReference type="SAM" id="Phobius"/>
    </source>
</evidence>
<evidence type="ECO:0000256" key="1">
    <source>
        <dbReference type="ARBA" id="ARBA00004141"/>
    </source>
</evidence>
<dbReference type="AlphaFoldDB" id="A0A8C5EPI6"/>
<evidence type="ECO:0000256" key="2">
    <source>
        <dbReference type="ARBA" id="ARBA00022692"/>
    </source>
</evidence>
<feature type="transmembrane region" description="Helical" evidence="5">
    <location>
        <begin position="12"/>
        <end position="34"/>
    </location>
</feature>
<name>A0A8C5EPI6_GOUWI</name>
<organism evidence="6 7">
    <name type="scientific">Gouania willdenowi</name>
    <name type="common">Blunt-snouted clingfish</name>
    <name type="synonym">Lepadogaster willdenowi</name>
    <dbReference type="NCBI Taxonomy" id="441366"/>
    <lineage>
        <taxon>Eukaryota</taxon>
        <taxon>Metazoa</taxon>
        <taxon>Chordata</taxon>
        <taxon>Craniata</taxon>
        <taxon>Vertebrata</taxon>
        <taxon>Euteleostomi</taxon>
        <taxon>Actinopterygii</taxon>
        <taxon>Neopterygii</taxon>
        <taxon>Teleostei</taxon>
        <taxon>Neoteleostei</taxon>
        <taxon>Acanthomorphata</taxon>
        <taxon>Ovalentaria</taxon>
        <taxon>Blenniimorphae</taxon>
        <taxon>Blenniiformes</taxon>
        <taxon>Gobiesocoidei</taxon>
        <taxon>Gobiesocidae</taxon>
        <taxon>Gobiesocinae</taxon>
        <taxon>Gouania</taxon>
    </lineage>
</organism>
<sequence>MIKRYTKSNALLLSMNIIRFALLTTALGTNYWYIIQTKRMNVSDFEDMSSHSGLWSTAEGKLQIKNPTLIALPAVPMSLLLMMVMLTLSLVLMLFGGIFGLVSSLARSSVLLTCLLTLCGASLYIIYSHQAEEMVGEENLAHVHTSFGWSLGLAWLSYGLELLTGLLLLTAAKMATRRNGNSLM</sequence>
<dbReference type="InterPro" id="IPR004031">
    <property type="entry name" value="PMP22/EMP/MP20/Claudin"/>
</dbReference>
<reference evidence="6" key="3">
    <citation type="submission" date="2025-09" db="UniProtKB">
        <authorList>
            <consortium name="Ensembl"/>
        </authorList>
    </citation>
    <scope>IDENTIFICATION</scope>
</reference>
<dbReference type="Gene3D" id="1.20.140.150">
    <property type="match status" value="1"/>
</dbReference>
<feature type="transmembrane region" description="Helical" evidence="5">
    <location>
        <begin position="79"/>
        <end position="102"/>
    </location>
</feature>
<evidence type="ECO:0000313" key="6">
    <source>
        <dbReference type="Ensembl" id="ENSGWIP00000024089.1"/>
    </source>
</evidence>
<keyword evidence="3 5" id="KW-1133">Transmembrane helix</keyword>
<feature type="transmembrane region" description="Helical" evidence="5">
    <location>
        <begin position="109"/>
        <end position="127"/>
    </location>
</feature>
<evidence type="ECO:0000313" key="7">
    <source>
        <dbReference type="Proteomes" id="UP000694680"/>
    </source>
</evidence>
<protein>
    <submittedName>
        <fullName evidence="6">Transmembrane protein 235b</fullName>
    </submittedName>
</protein>
<accession>A0A8C5EPI6</accession>
<dbReference type="GO" id="GO:0016324">
    <property type="term" value="C:apical plasma membrane"/>
    <property type="evidence" value="ECO:0007669"/>
    <property type="project" value="TreeGrafter"/>
</dbReference>